<dbReference type="HAMAP" id="MF_02232">
    <property type="entry name" value="UbiU"/>
    <property type="match status" value="1"/>
</dbReference>
<keyword evidence="3" id="KW-1185">Reference proteome</keyword>
<keyword evidence="1" id="KW-0479">Metal-binding</keyword>
<comment type="function">
    <text evidence="1">Required for O(2)-independent ubiquinone (coenzyme Q) biosynthesis. Together with UbiV, is essential for the C6-hydroxylation reaction in the oxygen-independent ubiquinone biosynthesis pathway.</text>
</comment>
<organism evidence="2 3">
    <name type="scientific">Simiduia agarivorans (strain DSM 21679 / JCM 13881 / BCRC 17597 / SA1)</name>
    <dbReference type="NCBI Taxonomy" id="1117647"/>
    <lineage>
        <taxon>Bacteria</taxon>
        <taxon>Pseudomonadati</taxon>
        <taxon>Pseudomonadota</taxon>
        <taxon>Gammaproteobacteria</taxon>
        <taxon>Cellvibrionales</taxon>
        <taxon>Cellvibrionaceae</taxon>
        <taxon>Simiduia</taxon>
    </lineage>
</organism>
<dbReference type="AlphaFoldDB" id="K4KMB9"/>
<keyword evidence="1" id="KW-0004">4Fe-4S</keyword>
<keyword evidence="1" id="KW-0831">Ubiquinone biosynthesis</keyword>
<dbReference type="UniPathway" id="UPA00232"/>
<dbReference type="PANTHER" id="PTHR30217">
    <property type="entry name" value="PEPTIDASE U32 FAMILY"/>
    <property type="match status" value="1"/>
</dbReference>
<keyword evidence="2" id="KW-0645">Protease</keyword>
<dbReference type="PROSITE" id="PS01276">
    <property type="entry name" value="PEPTIDASE_U32"/>
    <property type="match status" value="1"/>
</dbReference>
<dbReference type="GO" id="GO:0006744">
    <property type="term" value="P:ubiquinone biosynthetic process"/>
    <property type="evidence" value="ECO:0007669"/>
    <property type="project" value="UniProtKB-UniRule"/>
</dbReference>
<dbReference type="eggNOG" id="COG0826">
    <property type="taxonomic scope" value="Bacteria"/>
</dbReference>
<reference evidence="2 3" key="1">
    <citation type="journal article" date="2013" name="Genome Announc.">
        <title>Complete genome sequence of Simiduia agarivorans SA1(T), a marine bacterium able to degrade a variety of polysaccharides.</title>
        <authorList>
            <person name="Lin S.Y."/>
            <person name="Shieh W.Y."/>
            <person name="Chen J.S."/>
            <person name="Tang S.L."/>
        </authorList>
    </citation>
    <scope>NUCLEOTIDE SEQUENCE [LARGE SCALE GENOMIC DNA]</scope>
    <source>
        <strain evidence="3">DSM 21679 / JCM 13881 / BCRC 17597 / SA1</strain>
    </source>
</reference>
<feature type="binding site" evidence="1">
    <location>
        <position position="193"/>
    </location>
    <ligand>
        <name>[4Fe-4S] cluster</name>
        <dbReference type="ChEBI" id="CHEBI:49883"/>
    </ligand>
</feature>
<comment type="subunit">
    <text evidence="1">Forms a heterodimer with UbiV.</text>
</comment>
<sequence>MELVCPAGSLPALDVALASGADAVYIGFADDTNARHFQGLNFTPQKAAIAASKVHAAGKKLFVAINTYAQAGAFQRWQRAVDQAADLGVDALILADMGVMHYARSRHPDLNLHLSVQGSATNAAALTFYHQHFGITRAVLPRVLSLKQVQQLAAQSPVALEVFGFGSLCIMAEGRCHLSSYITGQSPNMNGVCSPASAVQWQPKGEGMDTRLQGVLIDRFDATERAGYPTLCKGRFDVEGKRAHALEEPTSLNTLSLLPALQAAGIGAVKLEGRQRGPAYIGQVVNVWRQALDALQRDPTGYHVAPEWNQCLGKHAEGVQTTLGAYDRPWQ</sequence>
<dbReference type="STRING" id="1117647.M5M_15060"/>
<dbReference type="GO" id="GO:0051539">
    <property type="term" value="F:4 iron, 4 sulfur cluster binding"/>
    <property type="evidence" value="ECO:0007669"/>
    <property type="project" value="UniProtKB-UniRule"/>
</dbReference>
<dbReference type="GO" id="GO:0008233">
    <property type="term" value="F:peptidase activity"/>
    <property type="evidence" value="ECO:0007669"/>
    <property type="project" value="UniProtKB-KW"/>
</dbReference>
<dbReference type="PANTHER" id="PTHR30217:SF3">
    <property type="entry name" value="UBIQUINONE BIOSYNTHESIS PROTEIN UBIU"/>
    <property type="match status" value="1"/>
</dbReference>
<accession>K4KMB9</accession>
<dbReference type="InterPro" id="IPR001539">
    <property type="entry name" value="Peptidase_U32"/>
</dbReference>
<name>K4KMB9_SIMAS</name>
<dbReference type="InterPro" id="IPR043692">
    <property type="entry name" value="UbiU"/>
</dbReference>
<keyword evidence="1" id="KW-0411">Iron-sulfur</keyword>
<dbReference type="RefSeq" id="WP_015048299.1">
    <property type="nucleotide sequence ID" value="NC_018868.3"/>
</dbReference>
<gene>
    <name evidence="1" type="primary">ubiU</name>
    <name evidence="2" type="ordered locus">M5M_15060</name>
</gene>
<feature type="binding site" evidence="1">
    <location>
        <position position="232"/>
    </location>
    <ligand>
        <name>[4Fe-4S] cluster</name>
        <dbReference type="ChEBI" id="CHEBI:49883"/>
    </ligand>
</feature>
<evidence type="ECO:0000313" key="2">
    <source>
        <dbReference type="EMBL" id="AFV00147.1"/>
    </source>
</evidence>
<dbReference type="HOGENOM" id="CLU_011540_3_2_6"/>
<protein>
    <recommendedName>
        <fullName evidence="1">Ubiquinone biosynthesis protein UbiU</fullName>
    </recommendedName>
</protein>
<dbReference type="Proteomes" id="UP000000466">
    <property type="component" value="Chromosome"/>
</dbReference>
<proteinExistence type="inferred from homology"/>
<keyword evidence="1" id="KW-0408">Iron</keyword>
<dbReference type="InterPro" id="IPR051454">
    <property type="entry name" value="RNA/ubiquinone_mod_enzymes"/>
</dbReference>
<comment type="pathway">
    <text evidence="1">Cofactor biosynthesis; ubiquinone biosynthesis.</text>
</comment>
<dbReference type="GO" id="GO:0006508">
    <property type="term" value="P:proteolysis"/>
    <property type="evidence" value="ECO:0007669"/>
    <property type="project" value="UniProtKB-KW"/>
</dbReference>
<dbReference type="Pfam" id="PF01136">
    <property type="entry name" value="Peptidase_U32"/>
    <property type="match status" value="1"/>
</dbReference>
<evidence type="ECO:0000313" key="3">
    <source>
        <dbReference type="Proteomes" id="UP000000466"/>
    </source>
</evidence>
<dbReference type="OrthoDB" id="9807498at2"/>
<dbReference type="GO" id="GO:0046872">
    <property type="term" value="F:metal ion binding"/>
    <property type="evidence" value="ECO:0007669"/>
    <property type="project" value="UniProtKB-KW"/>
</dbReference>
<dbReference type="EMBL" id="CP003746">
    <property type="protein sequence ID" value="AFV00147.1"/>
    <property type="molecule type" value="Genomic_DNA"/>
</dbReference>
<keyword evidence="2" id="KW-0378">Hydrolase</keyword>
<evidence type="ECO:0000256" key="1">
    <source>
        <dbReference type="HAMAP-Rule" id="MF_02232"/>
    </source>
</evidence>
<dbReference type="KEGG" id="saga:M5M_15060"/>
<comment type="cofactor">
    <cofactor evidence="1">
        <name>[4Fe-4S] cluster</name>
        <dbReference type="ChEBI" id="CHEBI:49883"/>
    </cofactor>
</comment>
<comment type="similarity">
    <text evidence="1">Belongs to the peptidase U32 family. UbiU subfamily.</text>
</comment>
<feature type="binding site" evidence="1">
    <location>
        <position position="176"/>
    </location>
    <ligand>
        <name>[4Fe-4S] cluster</name>
        <dbReference type="ChEBI" id="CHEBI:49883"/>
    </ligand>
</feature>
<feature type="binding site" evidence="1">
    <location>
        <position position="169"/>
    </location>
    <ligand>
        <name>[4Fe-4S] cluster</name>
        <dbReference type="ChEBI" id="CHEBI:49883"/>
    </ligand>
</feature>